<reference evidence="7 8" key="1">
    <citation type="submission" date="2020-05" db="EMBL/GenBank/DDBJ databases">
        <title>Complete genome of Desulfobulbus oligotrophicus.</title>
        <authorList>
            <person name="Podar M."/>
        </authorList>
    </citation>
    <scope>NUCLEOTIDE SEQUENCE [LARGE SCALE GENOMIC DNA]</scope>
    <source>
        <strain evidence="7 8">Prop6</strain>
    </source>
</reference>
<proteinExistence type="predicted"/>
<feature type="binding site" evidence="5">
    <location>
        <position position="132"/>
    </location>
    <ligand>
        <name>Mg(2+)</name>
        <dbReference type="ChEBI" id="CHEBI:18420"/>
    </ligand>
</feature>
<evidence type="ECO:0000256" key="2">
    <source>
        <dbReference type="ARBA" id="ARBA00022723"/>
    </source>
</evidence>
<dbReference type="Pfam" id="PF03328">
    <property type="entry name" value="HpcH_HpaI"/>
    <property type="match status" value="1"/>
</dbReference>
<evidence type="ECO:0000259" key="6">
    <source>
        <dbReference type="Pfam" id="PF03328"/>
    </source>
</evidence>
<evidence type="ECO:0000256" key="5">
    <source>
        <dbReference type="PIRSR" id="PIRSR015582-2"/>
    </source>
</evidence>
<organism evidence="7 8">
    <name type="scientific">Desulfobulbus oligotrophicus</name>
    <dbReference type="NCBI Taxonomy" id="1909699"/>
    <lineage>
        <taxon>Bacteria</taxon>
        <taxon>Pseudomonadati</taxon>
        <taxon>Thermodesulfobacteriota</taxon>
        <taxon>Desulfobulbia</taxon>
        <taxon>Desulfobulbales</taxon>
        <taxon>Desulfobulbaceae</taxon>
        <taxon>Desulfobulbus</taxon>
    </lineage>
</organism>
<dbReference type="Proteomes" id="UP000596092">
    <property type="component" value="Chromosome"/>
</dbReference>
<dbReference type="PANTHER" id="PTHR32308">
    <property type="entry name" value="LYASE BETA SUBUNIT, PUTATIVE (AFU_ORTHOLOGUE AFUA_4G13030)-RELATED"/>
    <property type="match status" value="1"/>
</dbReference>
<dbReference type="GO" id="GO:0016829">
    <property type="term" value="F:lyase activity"/>
    <property type="evidence" value="ECO:0007669"/>
    <property type="project" value="UniProtKB-KW"/>
</dbReference>
<evidence type="ECO:0000313" key="8">
    <source>
        <dbReference type="Proteomes" id="UP000596092"/>
    </source>
</evidence>
<dbReference type="InterPro" id="IPR011206">
    <property type="entry name" value="Citrate_lyase_beta/mcl1/mcl2"/>
</dbReference>
<evidence type="ECO:0000313" key="7">
    <source>
        <dbReference type="EMBL" id="QQG66862.1"/>
    </source>
</evidence>
<evidence type="ECO:0000256" key="1">
    <source>
        <dbReference type="ARBA" id="ARBA00001946"/>
    </source>
</evidence>
<keyword evidence="8" id="KW-1185">Reference proteome</keyword>
<keyword evidence="2 5" id="KW-0479">Metal-binding</keyword>
<dbReference type="SUPFAM" id="SSF51621">
    <property type="entry name" value="Phosphoenolpyruvate/pyruvate domain"/>
    <property type="match status" value="1"/>
</dbReference>
<feature type="binding site" evidence="5">
    <location>
        <position position="159"/>
    </location>
    <ligand>
        <name>Mg(2+)</name>
        <dbReference type="ChEBI" id="CHEBI:18420"/>
    </ligand>
</feature>
<feature type="domain" description="HpcH/HpaI aldolase/citrate lyase" evidence="6">
    <location>
        <begin position="5"/>
        <end position="239"/>
    </location>
</feature>
<dbReference type="EMBL" id="CP054140">
    <property type="protein sequence ID" value="QQG66862.1"/>
    <property type="molecule type" value="Genomic_DNA"/>
</dbReference>
<dbReference type="GO" id="GO:0000287">
    <property type="term" value="F:magnesium ion binding"/>
    <property type="evidence" value="ECO:0007669"/>
    <property type="project" value="TreeGrafter"/>
</dbReference>
<dbReference type="GO" id="GO:0006107">
    <property type="term" value="P:oxaloacetate metabolic process"/>
    <property type="evidence" value="ECO:0007669"/>
    <property type="project" value="TreeGrafter"/>
</dbReference>
<dbReference type="Gene3D" id="3.20.20.60">
    <property type="entry name" value="Phosphoenolpyruvate-binding domains"/>
    <property type="match status" value="1"/>
</dbReference>
<accession>A0A7T6ARU3</accession>
<sequence>MKPRRSILSVPGHLQKMHGKAQASNADVIMLDLEDSVPIEEKANARVQVINSLLDLDWQQKTITVRVNSLDTPFAYRDLLEVTEQAGHVVEAFVLPKVNHPGDVYFADRLLNGIEMNIQTITAPIGLEASIETAEGLLNAAEIIKASERVQSLVFGIADYSASIGARLVSISGHGEKEEDLYPGHRWHFAISKMVMHAKAHGLLAIDAPYGNFKDPDGLRRSTVMAGALGCDGKWAIHPSQIDVLNEVFTPSADEIALAKKVIKANETAQSLGKGAIAVEGRMVDQATVRLASKLCEQAKYLGLL</sequence>
<feature type="binding site" evidence="4">
    <location>
        <position position="132"/>
    </location>
    <ligand>
        <name>substrate</name>
    </ligand>
</feature>
<dbReference type="PANTHER" id="PTHR32308:SF10">
    <property type="entry name" value="CITRATE LYASE SUBUNIT BETA"/>
    <property type="match status" value="1"/>
</dbReference>
<evidence type="ECO:0000256" key="4">
    <source>
        <dbReference type="PIRSR" id="PIRSR015582-1"/>
    </source>
</evidence>
<name>A0A7T6ARU3_9BACT</name>
<dbReference type="RefSeq" id="WP_199263148.1">
    <property type="nucleotide sequence ID" value="NZ_CP054140.1"/>
</dbReference>
<dbReference type="InterPro" id="IPR015813">
    <property type="entry name" value="Pyrv/PenolPyrv_kinase-like_dom"/>
</dbReference>
<comment type="cofactor">
    <cofactor evidence="1">
        <name>Mg(2+)</name>
        <dbReference type="ChEBI" id="CHEBI:18420"/>
    </cofactor>
</comment>
<dbReference type="InterPro" id="IPR040442">
    <property type="entry name" value="Pyrv_kinase-like_dom_sf"/>
</dbReference>
<keyword evidence="3 5" id="KW-0460">Magnesium</keyword>
<evidence type="ECO:0000256" key="3">
    <source>
        <dbReference type="ARBA" id="ARBA00022842"/>
    </source>
</evidence>
<dbReference type="InterPro" id="IPR005000">
    <property type="entry name" value="Aldolase/citrate-lyase_domain"/>
</dbReference>
<feature type="binding site" evidence="4">
    <location>
        <position position="66"/>
    </location>
    <ligand>
        <name>substrate</name>
    </ligand>
</feature>
<dbReference type="KEGG" id="dog:HP555_13800"/>
<protein>
    <submittedName>
        <fullName evidence="7">CoA ester lyase</fullName>
    </submittedName>
</protein>
<keyword evidence="7" id="KW-0456">Lyase</keyword>
<gene>
    <name evidence="7" type="ORF">HP555_13800</name>
</gene>
<dbReference type="PIRSF" id="PIRSF015582">
    <property type="entry name" value="Cit_lyase_B"/>
    <property type="match status" value="1"/>
</dbReference>
<dbReference type="AlphaFoldDB" id="A0A7T6ARU3"/>